<dbReference type="SUPFAM" id="SSF103263">
    <property type="entry name" value="Chorismate synthase, AroC"/>
    <property type="match status" value="1"/>
</dbReference>
<comment type="function">
    <text evidence="11">Catalyzes the anti-1,4-elimination of the C-3 phosphate and the C-6 proR hydrogen from 5-enolpyruvylshikimate-3-phosphate (EPSP) to yield chorismate, which is the branch point compound that serves as the starting substrate for the three terminal pathways of aromatic amino acid biosynthesis. This reaction introduces a second double bond into the aromatic ring system.</text>
</comment>
<accession>A0ABN0SWH3</accession>
<comment type="catalytic activity">
    <reaction evidence="11 12">
        <text>5-O-(1-carboxyvinyl)-3-phosphoshikimate = chorismate + phosphate</text>
        <dbReference type="Rhea" id="RHEA:21020"/>
        <dbReference type="ChEBI" id="CHEBI:29748"/>
        <dbReference type="ChEBI" id="CHEBI:43474"/>
        <dbReference type="ChEBI" id="CHEBI:57701"/>
        <dbReference type="EC" id="4.2.3.5"/>
    </reaction>
</comment>
<reference evidence="14 15" key="1">
    <citation type="journal article" date="2019" name="Int. J. Syst. Evol. Microbiol.">
        <title>The Global Catalogue of Microorganisms (GCM) 10K type strain sequencing project: providing services to taxonomists for standard genome sequencing and annotation.</title>
        <authorList>
            <consortium name="The Broad Institute Genomics Platform"/>
            <consortium name="The Broad Institute Genome Sequencing Center for Infectious Disease"/>
            <person name="Wu L."/>
            <person name="Ma J."/>
        </authorList>
    </citation>
    <scope>NUCLEOTIDE SEQUENCE [LARGE SCALE GENOMIC DNA]</scope>
    <source>
        <strain evidence="14 15">JCM 8542</strain>
    </source>
</reference>
<evidence type="ECO:0000313" key="14">
    <source>
        <dbReference type="EMBL" id="GAA0203231.1"/>
    </source>
</evidence>
<evidence type="ECO:0000256" key="2">
    <source>
        <dbReference type="ARBA" id="ARBA00008014"/>
    </source>
</evidence>
<keyword evidence="5 11" id="KW-0285">Flavoprotein</keyword>
<feature type="binding site" evidence="11">
    <location>
        <position position="293"/>
    </location>
    <ligand>
        <name>FMN</name>
        <dbReference type="ChEBI" id="CHEBI:58210"/>
    </ligand>
</feature>
<evidence type="ECO:0000313" key="15">
    <source>
        <dbReference type="Proteomes" id="UP001500399"/>
    </source>
</evidence>
<keyword evidence="10 11" id="KW-0456">Lyase</keyword>
<comment type="cofactor">
    <cofactor evidence="11 12">
        <name>FMNH2</name>
        <dbReference type="ChEBI" id="CHEBI:57618"/>
    </cofactor>
    <text evidence="11 12">Reduced FMN (FMNH(2)).</text>
</comment>
<dbReference type="Pfam" id="PF01264">
    <property type="entry name" value="Chorismate_synt"/>
    <property type="match status" value="1"/>
</dbReference>
<dbReference type="InterPro" id="IPR020541">
    <property type="entry name" value="Chorismate_synthase_CS"/>
</dbReference>
<keyword evidence="7 11" id="KW-0274">FAD</keyword>
<evidence type="ECO:0000256" key="3">
    <source>
        <dbReference type="ARBA" id="ARBA00013036"/>
    </source>
</evidence>
<dbReference type="Proteomes" id="UP001500399">
    <property type="component" value="Unassembled WGS sequence"/>
</dbReference>
<dbReference type="PROSITE" id="PS00787">
    <property type="entry name" value="CHORISMATE_SYNTHASE_1"/>
    <property type="match status" value="1"/>
</dbReference>
<dbReference type="InterPro" id="IPR000408">
    <property type="entry name" value="Reg_chr_condens"/>
</dbReference>
<evidence type="ECO:0000256" key="6">
    <source>
        <dbReference type="ARBA" id="ARBA00022643"/>
    </source>
</evidence>
<dbReference type="Gene3D" id="3.60.150.10">
    <property type="entry name" value="Chorismate synthase AroC"/>
    <property type="match status" value="1"/>
</dbReference>
<keyword evidence="8 11" id="KW-0521">NADP</keyword>
<dbReference type="PROSITE" id="PS00626">
    <property type="entry name" value="RCC1_2"/>
    <property type="match status" value="1"/>
</dbReference>
<dbReference type="PANTHER" id="PTHR21085:SF0">
    <property type="entry name" value="CHORISMATE SYNTHASE"/>
    <property type="match status" value="1"/>
</dbReference>
<feature type="binding site" evidence="11">
    <location>
        <begin position="248"/>
        <end position="249"/>
    </location>
    <ligand>
        <name>FMN</name>
        <dbReference type="ChEBI" id="CHEBI:58210"/>
    </ligand>
</feature>
<dbReference type="HAMAP" id="MF_00300">
    <property type="entry name" value="Chorismate_synth"/>
    <property type="match status" value="1"/>
</dbReference>
<evidence type="ECO:0000256" key="4">
    <source>
        <dbReference type="ARBA" id="ARBA00022605"/>
    </source>
</evidence>
<feature type="binding site" evidence="11">
    <location>
        <begin position="308"/>
        <end position="312"/>
    </location>
    <ligand>
        <name>FMN</name>
        <dbReference type="ChEBI" id="CHEBI:58210"/>
    </ligand>
</feature>
<evidence type="ECO:0000256" key="8">
    <source>
        <dbReference type="ARBA" id="ARBA00022857"/>
    </source>
</evidence>
<evidence type="ECO:0000256" key="11">
    <source>
        <dbReference type="HAMAP-Rule" id="MF_00300"/>
    </source>
</evidence>
<gene>
    <name evidence="11 14" type="primary">aroC</name>
    <name evidence="14" type="ORF">GCM10008919_03180</name>
</gene>
<feature type="binding site" evidence="11">
    <location>
        <position position="334"/>
    </location>
    <ligand>
        <name>FMN</name>
        <dbReference type="ChEBI" id="CHEBI:58210"/>
    </ligand>
</feature>
<keyword evidence="4 11" id="KW-0028">Amino-acid biosynthesis</keyword>
<dbReference type="InterPro" id="IPR000453">
    <property type="entry name" value="Chorismate_synth"/>
</dbReference>
<dbReference type="EMBL" id="BAAACR010000002">
    <property type="protein sequence ID" value="GAA0203231.1"/>
    <property type="molecule type" value="Genomic_DNA"/>
</dbReference>
<keyword evidence="9 11" id="KW-0057">Aromatic amino acid biosynthesis</keyword>
<feature type="compositionally biased region" description="Basic and acidic residues" evidence="13">
    <location>
        <begin position="271"/>
        <end position="281"/>
    </location>
</feature>
<comment type="similarity">
    <text evidence="2 11 12">Belongs to the chorismate synthase family.</text>
</comment>
<evidence type="ECO:0000256" key="12">
    <source>
        <dbReference type="RuleBase" id="RU000605"/>
    </source>
</evidence>
<dbReference type="CDD" id="cd07304">
    <property type="entry name" value="Chorismate_synthase"/>
    <property type="match status" value="1"/>
</dbReference>
<evidence type="ECO:0000256" key="5">
    <source>
        <dbReference type="ARBA" id="ARBA00022630"/>
    </source>
</evidence>
<comment type="pathway">
    <text evidence="1 11 12">Metabolic intermediate biosynthesis; chorismate biosynthesis; chorismate from D-erythrose 4-phosphate and phosphoenolpyruvate: step 7/7.</text>
</comment>
<feature type="binding site" evidence="11">
    <location>
        <begin position="129"/>
        <end position="131"/>
    </location>
    <ligand>
        <name>FMN</name>
        <dbReference type="ChEBI" id="CHEBI:58210"/>
    </ligand>
</feature>
<evidence type="ECO:0000256" key="13">
    <source>
        <dbReference type="SAM" id="MobiDB-lite"/>
    </source>
</evidence>
<evidence type="ECO:0000256" key="9">
    <source>
        <dbReference type="ARBA" id="ARBA00023141"/>
    </source>
</evidence>
<dbReference type="PANTHER" id="PTHR21085">
    <property type="entry name" value="CHORISMATE SYNTHASE"/>
    <property type="match status" value="1"/>
</dbReference>
<protein>
    <recommendedName>
        <fullName evidence="3 11">Chorismate synthase</fullName>
        <shortName evidence="11">CS</shortName>
        <ecNumber evidence="3 11">4.2.3.5</ecNumber>
    </recommendedName>
    <alternativeName>
        <fullName evidence="11">5-enolpyruvylshikimate-3-phosphate phospholyase</fullName>
    </alternativeName>
</protein>
<keyword evidence="6 11" id="KW-0288">FMN</keyword>
<evidence type="ECO:0000256" key="10">
    <source>
        <dbReference type="ARBA" id="ARBA00023239"/>
    </source>
</evidence>
<dbReference type="NCBIfam" id="TIGR00033">
    <property type="entry name" value="aroC"/>
    <property type="match status" value="1"/>
</dbReference>
<comment type="subunit">
    <text evidence="11">Homotetramer.</text>
</comment>
<comment type="caution">
    <text evidence="14">The sequence shown here is derived from an EMBL/GenBank/DDBJ whole genome shotgun (WGS) entry which is preliminary data.</text>
</comment>
<feature type="binding site" evidence="11">
    <location>
        <position position="42"/>
    </location>
    <ligand>
        <name>NADP(+)</name>
        <dbReference type="ChEBI" id="CHEBI:58349"/>
    </ligand>
</feature>
<evidence type="ECO:0000256" key="1">
    <source>
        <dbReference type="ARBA" id="ARBA00005044"/>
    </source>
</evidence>
<dbReference type="RefSeq" id="WP_304987719.1">
    <property type="nucleotide sequence ID" value="NZ_BAAACR010000002.1"/>
</dbReference>
<dbReference type="NCBIfam" id="NF003793">
    <property type="entry name" value="PRK05382.1"/>
    <property type="match status" value="1"/>
</dbReference>
<dbReference type="PROSITE" id="PS00788">
    <property type="entry name" value="CHORISMATE_SYNTHASE_2"/>
    <property type="match status" value="1"/>
</dbReference>
<evidence type="ECO:0000256" key="7">
    <source>
        <dbReference type="ARBA" id="ARBA00022827"/>
    </source>
</evidence>
<name>A0ABN0SWH3_9FIRM</name>
<sequence length="389" mass="41287">MSHLRFVTGGESHGAALTAILDGMPAGLRIPREAIDEQLARRQKGYGRGGRMKIETDRISVLSGLRFGETLGAPITLQLVNRDFANWTERMDPFGEPTGAKVTAVRPGHADLAGVLKYDRQDARDILERSSARETAMRVAVGAVCRRLLAELGVTIASHVTEIGGVTVDRAAMSDADIGVTNSDDLNCCDPAAEMRMKARIDEAQAAGDTLGGIFEIVVRGLPVGLGSHTQWDARLDGKLAGALMSIQAIKGVEIGAGFACAHLPGSAIHDEIDRGEDGQPRRRTNRAGGIEGGMTNGEPIVVRAAMKPIPTLMTPLKTVDLETGAEVLASKERSDACAVPAASVVGEAMVSFVLADAICAQFHADSMTDLHASLSAYRARLESRWTSR</sequence>
<feature type="binding site" evidence="11">
    <location>
        <position position="48"/>
    </location>
    <ligand>
        <name>NADP(+)</name>
        <dbReference type="ChEBI" id="CHEBI:58349"/>
    </ligand>
</feature>
<proteinExistence type="inferred from homology"/>
<dbReference type="PIRSF" id="PIRSF001456">
    <property type="entry name" value="Chorismate_synth"/>
    <property type="match status" value="1"/>
</dbReference>
<organism evidence="14 15">
    <name type="scientific">Selenomonas dianae</name>
    <dbReference type="NCBI Taxonomy" id="135079"/>
    <lineage>
        <taxon>Bacteria</taxon>
        <taxon>Bacillati</taxon>
        <taxon>Bacillota</taxon>
        <taxon>Negativicutes</taxon>
        <taxon>Selenomonadales</taxon>
        <taxon>Selenomonadaceae</taxon>
        <taxon>Selenomonas</taxon>
    </lineage>
</organism>
<dbReference type="EC" id="4.2.3.5" evidence="3 11"/>
<feature type="region of interest" description="Disordered" evidence="13">
    <location>
        <begin position="271"/>
        <end position="294"/>
    </location>
</feature>
<keyword evidence="15" id="KW-1185">Reference proteome</keyword>
<dbReference type="InterPro" id="IPR035904">
    <property type="entry name" value="Chorismate_synth_AroC_sf"/>
</dbReference>